<comment type="caution">
    <text evidence="1">The sequence shown here is derived from an EMBL/GenBank/DDBJ whole genome shotgun (WGS) entry which is preliminary data.</text>
</comment>
<dbReference type="Proteomes" id="UP000237347">
    <property type="component" value="Unassembled WGS sequence"/>
</dbReference>
<sequence length="84" mass="9702">MGSDHFLSAGFGRACLTRIESLLLPPPQQFNREKPYGKMLKQPVSFLGVPGTQMHVQTSKRLKKTEKRKKPHIIWRVGIFRKEL</sequence>
<dbReference type="EMBL" id="PKMF04000330">
    <property type="protein sequence ID" value="KAK7837419.1"/>
    <property type="molecule type" value="Genomic_DNA"/>
</dbReference>
<gene>
    <name evidence="1" type="ORF">CFP56_021269</name>
</gene>
<dbReference type="AlphaFoldDB" id="A0AAW0KG39"/>
<reference evidence="1 2" key="1">
    <citation type="journal article" date="2018" name="Sci. Data">
        <title>The draft genome sequence of cork oak.</title>
        <authorList>
            <person name="Ramos A.M."/>
            <person name="Usie A."/>
            <person name="Barbosa P."/>
            <person name="Barros P.M."/>
            <person name="Capote T."/>
            <person name="Chaves I."/>
            <person name="Simoes F."/>
            <person name="Abreu I."/>
            <person name="Carrasquinho I."/>
            <person name="Faro C."/>
            <person name="Guimaraes J.B."/>
            <person name="Mendonca D."/>
            <person name="Nobrega F."/>
            <person name="Rodrigues L."/>
            <person name="Saibo N.J.M."/>
            <person name="Varela M.C."/>
            <person name="Egas C."/>
            <person name="Matos J."/>
            <person name="Miguel C.M."/>
            <person name="Oliveira M.M."/>
            <person name="Ricardo C.P."/>
            <person name="Goncalves S."/>
        </authorList>
    </citation>
    <scope>NUCLEOTIDE SEQUENCE [LARGE SCALE GENOMIC DNA]</scope>
    <source>
        <strain evidence="2">cv. HL8</strain>
    </source>
</reference>
<proteinExistence type="predicted"/>
<accession>A0AAW0KG39</accession>
<evidence type="ECO:0000313" key="1">
    <source>
        <dbReference type="EMBL" id="KAK7837419.1"/>
    </source>
</evidence>
<keyword evidence="2" id="KW-1185">Reference proteome</keyword>
<protein>
    <submittedName>
        <fullName evidence="1">Uncharacterized protein</fullName>
    </submittedName>
</protein>
<organism evidence="1 2">
    <name type="scientific">Quercus suber</name>
    <name type="common">Cork oak</name>
    <dbReference type="NCBI Taxonomy" id="58331"/>
    <lineage>
        <taxon>Eukaryota</taxon>
        <taxon>Viridiplantae</taxon>
        <taxon>Streptophyta</taxon>
        <taxon>Embryophyta</taxon>
        <taxon>Tracheophyta</taxon>
        <taxon>Spermatophyta</taxon>
        <taxon>Magnoliopsida</taxon>
        <taxon>eudicotyledons</taxon>
        <taxon>Gunneridae</taxon>
        <taxon>Pentapetalae</taxon>
        <taxon>rosids</taxon>
        <taxon>fabids</taxon>
        <taxon>Fagales</taxon>
        <taxon>Fagaceae</taxon>
        <taxon>Quercus</taxon>
    </lineage>
</organism>
<evidence type="ECO:0000313" key="2">
    <source>
        <dbReference type="Proteomes" id="UP000237347"/>
    </source>
</evidence>
<name>A0AAW0KG39_QUESU</name>